<evidence type="ECO:0000313" key="2">
    <source>
        <dbReference type="EMBL" id="SFD63096.1"/>
    </source>
</evidence>
<dbReference type="PROSITE" id="PS50943">
    <property type="entry name" value="HTH_CROC1"/>
    <property type="match status" value="1"/>
</dbReference>
<dbReference type="EMBL" id="FOMQ01000004">
    <property type="protein sequence ID" value="SFD63096.1"/>
    <property type="molecule type" value="Genomic_DNA"/>
</dbReference>
<accession>A0A1I1TWS1</accession>
<evidence type="ECO:0000259" key="1">
    <source>
        <dbReference type="PROSITE" id="PS50943"/>
    </source>
</evidence>
<name>A0A1I1TWS1_9BURK</name>
<dbReference type="OrthoDB" id="5524454at2"/>
<proteinExistence type="predicted"/>
<dbReference type="InterPro" id="IPR001387">
    <property type="entry name" value="Cro/C1-type_HTH"/>
</dbReference>
<dbReference type="Proteomes" id="UP000199517">
    <property type="component" value="Unassembled WGS sequence"/>
</dbReference>
<reference evidence="3" key="1">
    <citation type="submission" date="2016-10" db="EMBL/GenBank/DDBJ databases">
        <authorList>
            <person name="Varghese N."/>
            <person name="Submissions S."/>
        </authorList>
    </citation>
    <scope>NUCLEOTIDE SEQUENCE [LARGE SCALE GENOMIC DNA]</scope>
    <source>
        <strain evidence="3">DSM 7481</strain>
    </source>
</reference>
<feature type="domain" description="HTH cro/C1-type" evidence="1">
    <location>
        <begin position="6"/>
        <end position="35"/>
    </location>
</feature>
<evidence type="ECO:0000313" key="3">
    <source>
        <dbReference type="Proteomes" id="UP000199517"/>
    </source>
</evidence>
<protein>
    <recommendedName>
        <fullName evidence="1">HTH cro/C1-type domain-containing protein</fullName>
    </recommendedName>
</protein>
<organism evidence="2 3">
    <name type="scientific">Paracidovorax konjaci</name>
    <dbReference type="NCBI Taxonomy" id="32040"/>
    <lineage>
        <taxon>Bacteria</taxon>
        <taxon>Pseudomonadati</taxon>
        <taxon>Pseudomonadota</taxon>
        <taxon>Betaproteobacteria</taxon>
        <taxon>Burkholderiales</taxon>
        <taxon>Comamonadaceae</taxon>
        <taxon>Paracidovorax</taxon>
    </lineage>
</organism>
<keyword evidence="3" id="KW-1185">Reference proteome</keyword>
<dbReference type="AlphaFoldDB" id="A0A1I1TWS1"/>
<sequence length="88" mass="9525">MSEEGYGRYERGVTALDLPKLARIALIFQCGVDELVVEASTGLSAQAKRIANLLDGLSTSDRDEVVSIVEKVCGMARKKYKSGSAYKP</sequence>
<dbReference type="RefSeq" id="WP_092950619.1">
    <property type="nucleotide sequence ID" value="NZ_FOMQ01000004.1"/>
</dbReference>
<gene>
    <name evidence="2" type="ORF">SAMN04489710_104125</name>
</gene>
<dbReference type="STRING" id="32040.SAMN04489710_104125"/>